<keyword evidence="5 8" id="KW-0812">Transmembrane</keyword>
<feature type="transmembrane region" description="Helical" evidence="8">
    <location>
        <begin position="224"/>
        <end position="247"/>
    </location>
</feature>
<dbReference type="SUPFAM" id="SSF161098">
    <property type="entry name" value="MetI-like"/>
    <property type="match status" value="1"/>
</dbReference>
<reference evidence="10 11" key="1">
    <citation type="submission" date="2021-05" db="EMBL/GenBank/DDBJ databases">
        <title>Isolation, identification, and the growth promoting effects of Pantoea dispersa strain YSD J2 from the aboveground leaves of Cyperus esculentus L.Var. Sativus.</title>
        <authorList>
            <person name="Wang S."/>
            <person name="Tang X.M."/>
            <person name="Huang Y.N."/>
        </authorList>
    </citation>
    <scope>NUCLEOTIDE SEQUENCE [LARGE SCALE GENOMIC DNA]</scope>
    <source>
        <strain evidence="11">YSD YN2</strain>
    </source>
</reference>
<feature type="transmembrane region" description="Helical" evidence="8">
    <location>
        <begin position="9"/>
        <end position="30"/>
    </location>
</feature>
<dbReference type="Proteomes" id="UP001156318">
    <property type="component" value="Chromosome"/>
</dbReference>
<evidence type="ECO:0000256" key="4">
    <source>
        <dbReference type="ARBA" id="ARBA00022519"/>
    </source>
</evidence>
<dbReference type="Gene3D" id="1.10.3720.10">
    <property type="entry name" value="MetI-like"/>
    <property type="match status" value="1"/>
</dbReference>
<accession>A0ABY6JEE4</accession>
<keyword evidence="7 8" id="KW-0472">Membrane</keyword>
<keyword evidence="2 8" id="KW-0813">Transport</keyword>
<comment type="similarity">
    <text evidence="8">Belongs to the binding-protein-dependent transport system permease family.</text>
</comment>
<keyword evidence="11" id="KW-1185">Reference proteome</keyword>
<feature type="transmembrane region" description="Helical" evidence="8">
    <location>
        <begin position="135"/>
        <end position="156"/>
    </location>
</feature>
<evidence type="ECO:0000313" key="11">
    <source>
        <dbReference type="Proteomes" id="UP001156318"/>
    </source>
</evidence>
<evidence type="ECO:0000256" key="7">
    <source>
        <dbReference type="ARBA" id="ARBA00023136"/>
    </source>
</evidence>
<dbReference type="InterPro" id="IPR000515">
    <property type="entry name" value="MetI-like"/>
</dbReference>
<dbReference type="RefSeq" id="WP_264384469.1">
    <property type="nucleotide sequence ID" value="NZ_CP074352.1"/>
</dbReference>
<evidence type="ECO:0000256" key="3">
    <source>
        <dbReference type="ARBA" id="ARBA00022475"/>
    </source>
</evidence>
<feature type="transmembrane region" description="Helical" evidence="8">
    <location>
        <begin position="168"/>
        <end position="194"/>
    </location>
</feature>
<dbReference type="PANTHER" id="PTHR30465:SF66">
    <property type="entry name" value="INNER MEMBRANE ABC TRANSPORTER PERMEASE PROTEIN YEJB"/>
    <property type="match status" value="1"/>
</dbReference>
<dbReference type="NCBIfam" id="NF011712">
    <property type="entry name" value="PRK15133.1"/>
    <property type="match status" value="1"/>
</dbReference>
<gene>
    <name evidence="10" type="ORF">KFZ77_13265</name>
</gene>
<feature type="transmembrane region" description="Helical" evidence="8">
    <location>
        <begin position="282"/>
        <end position="309"/>
    </location>
</feature>
<organism evidence="10 11">
    <name type="scientific">Siccibacter colletis</name>
    <dbReference type="NCBI Taxonomy" id="1505757"/>
    <lineage>
        <taxon>Bacteria</taxon>
        <taxon>Pseudomonadati</taxon>
        <taxon>Pseudomonadota</taxon>
        <taxon>Gammaproteobacteria</taxon>
        <taxon>Enterobacterales</taxon>
        <taxon>Enterobacteriaceae</taxon>
        <taxon>Siccibacter</taxon>
    </lineage>
</organism>
<dbReference type="Pfam" id="PF00528">
    <property type="entry name" value="BPD_transp_1"/>
    <property type="match status" value="1"/>
</dbReference>
<feature type="transmembrane region" description="Helical" evidence="8">
    <location>
        <begin position="329"/>
        <end position="348"/>
    </location>
</feature>
<evidence type="ECO:0000259" key="9">
    <source>
        <dbReference type="PROSITE" id="PS50928"/>
    </source>
</evidence>
<evidence type="ECO:0000256" key="2">
    <source>
        <dbReference type="ARBA" id="ARBA00022448"/>
    </source>
</evidence>
<evidence type="ECO:0000256" key="6">
    <source>
        <dbReference type="ARBA" id="ARBA00022989"/>
    </source>
</evidence>
<evidence type="ECO:0000256" key="1">
    <source>
        <dbReference type="ARBA" id="ARBA00004429"/>
    </source>
</evidence>
<dbReference type="EMBL" id="CP074352">
    <property type="protein sequence ID" value="UYU30828.1"/>
    <property type="molecule type" value="Genomic_DNA"/>
</dbReference>
<dbReference type="InterPro" id="IPR035906">
    <property type="entry name" value="MetI-like_sf"/>
</dbReference>
<comment type="subcellular location">
    <subcellularLocation>
        <location evidence="1">Cell inner membrane</location>
        <topology evidence="1">Multi-pass membrane protein</topology>
    </subcellularLocation>
    <subcellularLocation>
        <location evidence="8">Cell membrane</location>
        <topology evidence="8">Multi-pass membrane protein</topology>
    </subcellularLocation>
</comment>
<keyword evidence="6 8" id="KW-1133">Transmembrane helix</keyword>
<proteinExistence type="inferred from homology"/>
<evidence type="ECO:0000313" key="10">
    <source>
        <dbReference type="EMBL" id="UYU30828.1"/>
    </source>
</evidence>
<dbReference type="PROSITE" id="PS50928">
    <property type="entry name" value="ABC_TM1"/>
    <property type="match status" value="1"/>
</dbReference>
<dbReference type="PANTHER" id="PTHR30465">
    <property type="entry name" value="INNER MEMBRANE ABC TRANSPORTER"/>
    <property type="match status" value="1"/>
</dbReference>
<evidence type="ECO:0000256" key="8">
    <source>
        <dbReference type="RuleBase" id="RU363032"/>
    </source>
</evidence>
<sequence length="365" mass="40383">MGAYLVRRLLLLIPTLWAIITINFFIVQIAPGGPVDQAIAALQFGDSSTMPGGGGEGMSSTHARTGIAAPGDSQYRGARGLDPEVIAEITHRYGFDKPLHERYFQMLWNYVRFDFGDSLFRSASVLQLIKESLPVSITLGLWSTLIIYLVSIPLGIRKAVHNGSSFDVWSSAAIIIGYAIPPFLFAVLMIVFFAGGSYFDFFPLRGLVSANFDTLPWYGKVIDYLWHITLPVLATVIGGFAALTMLTKNSFMDEIRKQYVVTARAKGVPERQILWKHVFRNAMLLVIAGFPATFISMFFTGSLLIEVVFSLNGLGLLGYEATVSRDYPVMFGTLYIFTLVGLLLNILSDITYTLVDPRIDFEGRG</sequence>
<protein>
    <submittedName>
        <fullName evidence="10">Microcin C ABC transporter permease YejB</fullName>
    </submittedName>
</protein>
<evidence type="ECO:0000256" key="5">
    <source>
        <dbReference type="ARBA" id="ARBA00022692"/>
    </source>
</evidence>
<keyword evidence="3" id="KW-1003">Cell membrane</keyword>
<dbReference type="CDD" id="cd06261">
    <property type="entry name" value="TM_PBP2"/>
    <property type="match status" value="1"/>
</dbReference>
<name>A0ABY6JEE4_9ENTR</name>
<feature type="domain" description="ABC transmembrane type-1" evidence="9">
    <location>
        <begin position="133"/>
        <end position="348"/>
    </location>
</feature>
<keyword evidence="4" id="KW-0997">Cell inner membrane</keyword>